<dbReference type="EMBL" id="LAZR01000008">
    <property type="protein sequence ID" value="KKO09116.1"/>
    <property type="molecule type" value="Genomic_DNA"/>
</dbReference>
<evidence type="ECO:0000259" key="1">
    <source>
        <dbReference type="PROSITE" id="PS51371"/>
    </source>
</evidence>
<comment type="caution">
    <text evidence="2">The sequence shown here is derived from an EMBL/GenBank/DDBJ whole genome shotgun (WGS) entry which is preliminary data.</text>
</comment>
<dbReference type="PROSITE" id="PS51371">
    <property type="entry name" value="CBS"/>
    <property type="match status" value="1"/>
</dbReference>
<sequence length="189" mass="21558">MHTITLFPVDSVAHMVQPDEFNDLDMNSPAIDFFTDFKSHRPLTIEGSTLAVDVEMLMRKAHVRMKLVVDADNEFTGTISTDDLSETNFMIRIANGERLDEITVSDMMCPKRSLMALDIEQLQRSSISDIIATLQRSGQQHCLVVDRSHDHIRGLVSASDIARRLHVPIRIERVPTFVDIFRTVHRQIM</sequence>
<dbReference type="Pfam" id="PF00571">
    <property type="entry name" value="CBS"/>
    <property type="match status" value="2"/>
</dbReference>
<dbReference type="AlphaFoldDB" id="A0A0F9VVL7"/>
<feature type="domain" description="CBS" evidence="1">
    <location>
        <begin position="108"/>
        <end position="171"/>
    </location>
</feature>
<protein>
    <recommendedName>
        <fullName evidence="1">CBS domain-containing protein</fullName>
    </recommendedName>
</protein>
<dbReference type="InterPro" id="IPR000644">
    <property type="entry name" value="CBS_dom"/>
</dbReference>
<dbReference type="Gene3D" id="3.10.580.10">
    <property type="entry name" value="CBS-domain"/>
    <property type="match status" value="1"/>
</dbReference>
<evidence type="ECO:0000313" key="2">
    <source>
        <dbReference type="EMBL" id="KKO09116.1"/>
    </source>
</evidence>
<gene>
    <name evidence="2" type="ORF">LCGC14_0042350</name>
</gene>
<dbReference type="InterPro" id="IPR046342">
    <property type="entry name" value="CBS_dom_sf"/>
</dbReference>
<accession>A0A0F9VVL7</accession>
<dbReference type="SUPFAM" id="SSF54631">
    <property type="entry name" value="CBS-domain pair"/>
    <property type="match status" value="1"/>
</dbReference>
<organism evidence="2">
    <name type="scientific">marine sediment metagenome</name>
    <dbReference type="NCBI Taxonomy" id="412755"/>
    <lineage>
        <taxon>unclassified sequences</taxon>
        <taxon>metagenomes</taxon>
        <taxon>ecological metagenomes</taxon>
    </lineage>
</organism>
<proteinExistence type="predicted"/>
<reference evidence="2" key="1">
    <citation type="journal article" date="2015" name="Nature">
        <title>Complex archaea that bridge the gap between prokaryotes and eukaryotes.</title>
        <authorList>
            <person name="Spang A."/>
            <person name="Saw J.H."/>
            <person name="Jorgensen S.L."/>
            <person name="Zaremba-Niedzwiedzka K."/>
            <person name="Martijn J."/>
            <person name="Lind A.E."/>
            <person name="van Eijk R."/>
            <person name="Schleper C."/>
            <person name="Guy L."/>
            <person name="Ettema T.J."/>
        </authorList>
    </citation>
    <scope>NUCLEOTIDE SEQUENCE</scope>
</reference>
<name>A0A0F9VVL7_9ZZZZ</name>